<dbReference type="GO" id="GO:0003824">
    <property type="term" value="F:catalytic activity"/>
    <property type="evidence" value="ECO:0007669"/>
    <property type="project" value="InterPro"/>
</dbReference>
<name>A0A2U2BXA4_9PROT</name>
<dbReference type="InterPro" id="IPR029045">
    <property type="entry name" value="ClpP/crotonase-like_dom_sf"/>
</dbReference>
<dbReference type="GO" id="GO:0008300">
    <property type="term" value="P:isoprenoid catabolic process"/>
    <property type="evidence" value="ECO:0007669"/>
    <property type="project" value="TreeGrafter"/>
</dbReference>
<comment type="caution">
    <text evidence="3">The sequence shown here is derived from an EMBL/GenBank/DDBJ whole genome shotgun (WGS) entry which is preliminary data.</text>
</comment>
<dbReference type="EMBL" id="QEXV01000001">
    <property type="protein sequence ID" value="PWE18627.1"/>
    <property type="molecule type" value="Genomic_DNA"/>
</dbReference>
<evidence type="ECO:0000256" key="2">
    <source>
        <dbReference type="RuleBase" id="RU003707"/>
    </source>
</evidence>
<keyword evidence="4" id="KW-1185">Reference proteome</keyword>
<evidence type="ECO:0000313" key="3">
    <source>
        <dbReference type="EMBL" id="PWE18627.1"/>
    </source>
</evidence>
<dbReference type="OrthoDB" id="5730382at2"/>
<sequence length="257" mass="27246">MSAPVRLSIEGPIARLVLDRPEKRNALDEAMWRALPERLAEAEADDGVRVLVVEGAGEAFAAGADISEFEAVYSTEARAAAYSETVSAALEALAAFPRPAIAKIRGACVGGGCAIALACDLRFAARDARFGITPAKLGLVYPLADTRRLVEAVGVAAAKDLLFTGRLVDAAEAAELGLVDRLVEADALETAVAEYAAMICAASRNSTETMKALIARIQAGRGEEDAESRRIFLEAFGGADFAEGYRAFLDKRPPRFR</sequence>
<proteinExistence type="inferred from homology"/>
<dbReference type="SUPFAM" id="SSF52096">
    <property type="entry name" value="ClpP/crotonase"/>
    <property type="match status" value="1"/>
</dbReference>
<dbReference type="CDD" id="cd06558">
    <property type="entry name" value="crotonase-like"/>
    <property type="match status" value="1"/>
</dbReference>
<reference evidence="4" key="1">
    <citation type="submission" date="2018-05" db="EMBL/GenBank/DDBJ databases">
        <authorList>
            <person name="Liu B.-T."/>
        </authorList>
    </citation>
    <scope>NUCLEOTIDE SEQUENCE [LARGE SCALE GENOMIC DNA]</scope>
    <source>
        <strain evidence="4">WD6-1</strain>
    </source>
</reference>
<organism evidence="3 4">
    <name type="scientific">Marinicauda salina</name>
    <dbReference type="NCBI Taxonomy" id="2135793"/>
    <lineage>
        <taxon>Bacteria</taxon>
        <taxon>Pseudomonadati</taxon>
        <taxon>Pseudomonadota</taxon>
        <taxon>Alphaproteobacteria</taxon>
        <taxon>Maricaulales</taxon>
        <taxon>Maricaulaceae</taxon>
        <taxon>Marinicauda</taxon>
    </lineage>
</organism>
<dbReference type="PANTHER" id="PTHR42964:SF1">
    <property type="entry name" value="POLYKETIDE BIOSYNTHESIS ENOYL-COA HYDRATASE PKSH-RELATED"/>
    <property type="match status" value="1"/>
</dbReference>
<dbReference type="InterPro" id="IPR014748">
    <property type="entry name" value="Enoyl-CoA_hydra_C"/>
</dbReference>
<protein>
    <submittedName>
        <fullName evidence="3">Enoyl-CoA hydratase</fullName>
    </submittedName>
</protein>
<dbReference type="Pfam" id="PF00378">
    <property type="entry name" value="ECH_1"/>
    <property type="match status" value="1"/>
</dbReference>
<dbReference type="InterPro" id="IPR001753">
    <property type="entry name" value="Enoyl-CoA_hydra/iso"/>
</dbReference>
<accession>A0A2U2BXA4</accession>
<gene>
    <name evidence="3" type="ORF">DDZ18_03240</name>
</gene>
<comment type="similarity">
    <text evidence="1 2">Belongs to the enoyl-CoA hydratase/isomerase family.</text>
</comment>
<dbReference type="RefSeq" id="WP_109251901.1">
    <property type="nucleotide sequence ID" value="NZ_QEXV01000001.1"/>
</dbReference>
<dbReference type="PANTHER" id="PTHR42964">
    <property type="entry name" value="ENOYL-COA HYDRATASE"/>
    <property type="match status" value="1"/>
</dbReference>
<dbReference type="InterPro" id="IPR051683">
    <property type="entry name" value="Enoyl-CoA_Hydratase/Isomerase"/>
</dbReference>
<evidence type="ECO:0000256" key="1">
    <source>
        <dbReference type="ARBA" id="ARBA00005254"/>
    </source>
</evidence>
<dbReference type="Proteomes" id="UP000245168">
    <property type="component" value="Unassembled WGS sequence"/>
</dbReference>
<dbReference type="Gene3D" id="3.90.226.10">
    <property type="entry name" value="2-enoyl-CoA Hydratase, Chain A, domain 1"/>
    <property type="match status" value="1"/>
</dbReference>
<dbReference type="Gene3D" id="1.10.12.10">
    <property type="entry name" value="Lyase 2-enoyl-coa Hydratase, Chain A, domain 2"/>
    <property type="match status" value="1"/>
</dbReference>
<dbReference type="InterPro" id="IPR018376">
    <property type="entry name" value="Enoyl-CoA_hyd/isom_CS"/>
</dbReference>
<evidence type="ECO:0000313" key="4">
    <source>
        <dbReference type="Proteomes" id="UP000245168"/>
    </source>
</evidence>
<dbReference type="AlphaFoldDB" id="A0A2U2BXA4"/>
<dbReference type="PROSITE" id="PS00166">
    <property type="entry name" value="ENOYL_COA_HYDRATASE"/>
    <property type="match status" value="1"/>
</dbReference>